<protein>
    <submittedName>
        <fullName evidence="1">Uncharacterized protein</fullName>
    </submittedName>
</protein>
<accession>A0ABR3LBY0</accession>
<organism evidence="1 2">
    <name type="scientific">Cirrhinus molitorella</name>
    <name type="common">mud carp</name>
    <dbReference type="NCBI Taxonomy" id="172907"/>
    <lineage>
        <taxon>Eukaryota</taxon>
        <taxon>Metazoa</taxon>
        <taxon>Chordata</taxon>
        <taxon>Craniata</taxon>
        <taxon>Vertebrata</taxon>
        <taxon>Euteleostomi</taxon>
        <taxon>Actinopterygii</taxon>
        <taxon>Neopterygii</taxon>
        <taxon>Teleostei</taxon>
        <taxon>Ostariophysi</taxon>
        <taxon>Cypriniformes</taxon>
        <taxon>Cyprinidae</taxon>
        <taxon>Labeoninae</taxon>
        <taxon>Labeonini</taxon>
        <taxon>Cirrhinus</taxon>
    </lineage>
</organism>
<sequence>IFSVQLQPDAALLILGFSEGMHSLSGAQHKLLAYSLTIAKKLILLFWKKKE</sequence>
<comment type="caution">
    <text evidence="1">The sequence shown here is derived from an EMBL/GenBank/DDBJ whole genome shotgun (WGS) entry which is preliminary data.</text>
</comment>
<reference evidence="1 2" key="1">
    <citation type="submission" date="2023-09" db="EMBL/GenBank/DDBJ databases">
        <authorList>
            <person name="Wang M."/>
        </authorList>
    </citation>
    <scope>NUCLEOTIDE SEQUENCE [LARGE SCALE GENOMIC DNA]</scope>
    <source>
        <strain evidence="1">GT-2023</strain>
        <tissue evidence="1">Liver</tissue>
    </source>
</reference>
<evidence type="ECO:0000313" key="2">
    <source>
        <dbReference type="Proteomes" id="UP001558613"/>
    </source>
</evidence>
<proteinExistence type="predicted"/>
<dbReference type="EMBL" id="JAYMGO010000023">
    <property type="protein sequence ID" value="KAL1250415.1"/>
    <property type="molecule type" value="Genomic_DNA"/>
</dbReference>
<feature type="non-terminal residue" evidence="1">
    <location>
        <position position="51"/>
    </location>
</feature>
<name>A0ABR3LBY0_9TELE</name>
<evidence type="ECO:0000313" key="1">
    <source>
        <dbReference type="EMBL" id="KAL1250415.1"/>
    </source>
</evidence>
<gene>
    <name evidence="1" type="ORF">QQF64_021420</name>
</gene>
<feature type="non-terminal residue" evidence="1">
    <location>
        <position position="1"/>
    </location>
</feature>
<keyword evidence="2" id="KW-1185">Reference proteome</keyword>
<dbReference type="Proteomes" id="UP001558613">
    <property type="component" value="Unassembled WGS sequence"/>
</dbReference>